<sequence>MPKPLIVQFTPIRSCLVNLPGKWVNALLDQKKLPQNVILEVVGNSSNSTDKSPAKKIYCGWSGEASKPLQPNSVFIHGINGKLDVLEMDPQWGIAVGLQDGQKVNVEFCRNVPQCSTVHVEPLTEDDWEILELHAGYVEENLLSQIRVVYTNQIMCVWIHGKTLVRLVVAELNPKQEFLKLTNQSEVIVAPKVRRQTTTAAEEASDLQPQQPKKVQPSIRLRTCTVGNVDSLSVKIHPDSMGTFGQYERVCLTKLVPAFMLISNKKREDDQQSQETEEPLLAKSVFANVIISKKVPSRHIIVGSVLKDTLDIKDFDIVKVSTIGIKKNTIGSLILRRFVTPTSSSNIKLGLESTQQQAQLKLKLENETTKTLQEWLSQQGNEFTLSQGILLNLKVDDKQEQFLVQLGAKKGLFSNGNNVSTDAEQFIVATSKQSIPIEFAEDIQKQPTATDKKEKASTEIVLGGVDKVLQKIEQYTLANLSERDLKDTLSVPGSGGVLVTGTHGSGKTSVVKTILNNIKPSFIYTMEVNCSEISDERIPVFKEMLQKWFDEAAWHGPSLIFFDDLDRLIPAEVEHADSTRSRHLAELFVSMAQIACQRHPIMIMATAQQQQSLHPALITHHIFTELKHLQPPNRDERKLIMQAIMSHGPNVLTESLPHIDLVSVASETEGFLAADIKAFIERTVHEGAVRSIKKKLDDIKQGEVEDLVDKQELRLIQADFTKAREGFVPTSLRGVKLQSSGVNWSDIGGLNETRKALLETLEWPTKYAAVFAQCPLRLRSGLLLYGYPGCGKTLLASAVAKECGLNFISVKGPEILNKYIGASEKSVRDLFERAQAAKPCVLFFDEFDSIAPRRGHDSTGVTDRVVNQMLTQMDGAEGLDGVYVLAATSRPDLIDPALLRPGRLDKALLCGMPTFDERLEILEALASKMQLASDVDLIVYAEKTEGFSGADLQGFLYNAHLEAIHGAIDMDTFKEAQNTKSTNKANNDKSDFVMNQTKKQVPLTLAEKGYISQRLALIKKGKSLSSSSSSSSSSLPSLLNDTTDLKDKSVPSEHSNEAKITRSYLEKSLKSTRPSITLEEAHRLGLIYNEFVTGRTGELPSGEGDKGVGKRSTLG</sequence>
<evidence type="ECO:0000313" key="16">
    <source>
        <dbReference type="Proteomes" id="UP000650833"/>
    </source>
</evidence>
<evidence type="ECO:0000256" key="9">
    <source>
        <dbReference type="ARBA" id="ARBA00023136"/>
    </source>
</evidence>
<evidence type="ECO:0000256" key="5">
    <source>
        <dbReference type="ARBA" id="ARBA00022741"/>
    </source>
</evidence>
<name>A0A8H7RJK7_9FUNG</name>
<evidence type="ECO:0000256" key="12">
    <source>
        <dbReference type="ARBA" id="ARBA00048778"/>
    </source>
</evidence>
<feature type="region of interest" description="Disordered" evidence="13">
    <location>
        <begin position="1023"/>
        <end position="1059"/>
    </location>
</feature>
<dbReference type="GO" id="GO:0005778">
    <property type="term" value="C:peroxisomal membrane"/>
    <property type="evidence" value="ECO:0007669"/>
    <property type="project" value="TreeGrafter"/>
</dbReference>
<keyword evidence="7" id="KW-0067">ATP-binding</keyword>
<evidence type="ECO:0000256" key="4">
    <source>
        <dbReference type="ARBA" id="ARBA00022593"/>
    </source>
</evidence>
<dbReference type="OrthoDB" id="2187at2759"/>
<dbReference type="SUPFAM" id="SSF50692">
    <property type="entry name" value="ADC-like"/>
    <property type="match status" value="1"/>
</dbReference>
<dbReference type="PANTHER" id="PTHR23077:SF12">
    <property type="entry name" value="PEROXISOMAL ATPASE PEX1"/>
    <property type="match status" value="1"/>
</dbReference>
<dbReference type="CDD" id="cd19526">
    <property type="entry name" value="RecA-like_PEX1_r2"/>
    <property type="match status" value="1"/>
</dbReference>
<evidence type="ECO:0000256" key="11">
    <source>
        <dbReference type="ARBA" id="ARBA00034532"/>
    </source>
</evidence>
<dbReference type="InterPro" id="IPR041569">
    <property type="entry name" value="AAA_lid_3"/>
</dbReference>
<dbReference type="GO" id="GO:0005829">
    <property type="term" value="C:cytosol"/>
    <property type="evidence" value="ECO:0007669"/>
    <property type="project" value="TreeGrafter"/>
</dbReference>
<comment type="catalytic activity">
    <reaction evidence="12">
        <text>ATP + H2O = ADP + phosphate + H(+)</text>
        <dbReference type="Rhea" id="RHEA:13065"/>
        <dbReference type="ChEBI" id="CHEBI:15377"/>
        <dbReference type="ChEBI" id="CHEBI:15378"/>
        <dbReference type="ChEBI" id="CHEBI:30616"/>
        <dbReference type="ChEBI" id="CHEBI:43474"/>
        <dbReference type="ChEBI" id="CHEBI:456216"/>
    </reaction>
    <physiologicalReaction direction="left-to-right" evidence="12">
        <dbReference type="Rhea" id="RHEA:13066"/>
    </physiologicalReaction>
</comment>
<dbReference type="GO" id="GO:0016887">
    <property type="term" value="F:ATP hydrolysis activity"/>
    <property type="evidence" value="ECO:0007669"/>
    <property type="project" value="InterPro"/>
</dbReference>
<dbReference type="Gene3D" id="1.10.8.60">
    <property type="match status" value="2"/>
</dbReference>
<keyword evidence="8" id="KW-0653">Protein transport</keyword>
<feature type="compositionally biased region" description="Basic and acidic residues" evidence="13">
    <location>
        <begin position="1043"/>
        <end position="1059"/>
    </location>
</feature>
<dbReference type="InterPro" id="IPR009010">
    <property type="entry name" value="Asp_de-COase-like_dom_sf"/>
</dbReference>
<organism evidence="15 16">
    <name type="scientific">Mucor plumbeus</name>
    <dbReference type="NCBI Taxonomy" id="97098"/>
    <lineage>
        <taxon>Eukaryota</taxon>
        <taxon>Fungi</taxon>
        <taxon>Fungi incertae sedis</taxon>
        <taxon>Mucoromycota</taxon>
        <taxon>Mucoromycotina</taxon>
        <taxon>Mucoromycetes</taxon>
        <taxon>Mucorales</taxon>
        <taxon>Mucorineae</taxon>
        <taxon>Mucoraceae</taxon>
        <taxon>Mucor</taxon>
    </lineage>
</organism>
<evidence type="ECO:0000256" key="1">
    <source>
        <dbReference type="ARBA" id="ARBA00004370"/>
    </source>
</evidence>
<evidence type="ECO:0000256" key="7">
    <source>
        <dbReference type="ARBA" id="ARBA00022840"/>
    </source>
</evidence>
<keyword evidence="9" id="KW-0472">Membrane</keyword>
<keyword evidence="4" id="KW-0962">Peroxisome biogenesis</keyword>
<dbReference type="InterPro" id="IPR027417">
    <property type="entry name" value="P-loop_NTPase"/>
</dbReference>
<dbReference type="Gene3D" id="2.40.40.20">
    <property type="match status" value="1"/>
</dbReference>
<proteinExistence type="inferred from homology"/>
<keyword evidence="16" id="KW-1185">Reference proteome</keyword>
<keyword evidence="6" id="KW-0378">Hydrolase</keyword>
<dbReference type="Pfam" id="PF17862">
    <property type="entry name" value="AAA_lid_3"/>
    <property type="match status" value="1"/>
</dbReference>
<dbReference type="SUPFAM" id="SSF54585">
    <property type="entry name" value="Cdc48 domain 2-like"/>
    <property type="match status" value="1"/>
</dbReference>
<dbReference type="Pfam" id="PF00004">
    <property type="entry name" value="AAA"/>
    <property type="match status" value="2"/>
</dbReference>
<dbReference type="EMBL" id="JAEPRC010000062">
    <property type="protein sequence ID" value="KAG2211758.1"/>
    <property type="molecule type" value="Genomic_DNA"/>
</dbReference>
<dbReference type="SUPFAM" id="SSF52540">
    <property type="entry name" value="P-loop containing nucleoside triphosphate hydrolases"/>
    <property type="match status" value="2"/>
</dbReference>
<dbReference type="SMART" id="SM00382">
    <property type="entry name" value="AAA"/>
    <property type="match status" value="2"/>
</dbReference>
<accession>A0A8H7RJK7</accession>
<comment type="caution">
    <text evidence="15">The sequence shown here is derived from an EMBL/GenBank/DDBJ whole genome shotgun (WGS) entry which is preliminary data.</text>
</comment>
<comment type="similarity">
    <text evidence="2">Belongs to the AAA ATPase family.</text>
</comment>
<comment type="subcellular location">
    <subcellularLocation>
        <location evidence="1">Membrane</location>
    </subcellularLocation>
</comment>
<dbReference type="InterPro" id="IPR003593">
    <property type="entry name" value="AAA+_ATPase"/>
</dbReference>
<dbReference type="GO" id="GO:0016558">
    <property type="term" value="P:protein import into peroxisome matrix"/>
    <property type="evidence" value="ECO:0007669"/>
    <property type="project" value="TreeGrafter"/>
</dbReference>
<feature type="domain" description="AAA+ ATPase" evidence="14">
    <location>
        <begin position="493"/>
        <end position="632"/>
    </location>
</feature>
<dbReference type="Gene3D" id="3.40.50.300">
    <property type="entry name" value="P-loop containing nucleotide triphosphate hydrolases"/>
    <property type="match status" value="2"/>
</dbReference>
<keyword evidence="5" id="KW-0547">Nucleotide-binding</keyword>
<evidence type="ECO:0000256" key="2">
    <source>
        <dbReference type="ARBA" id="ARBA00006914"/>
    </source>
</evidence>
<dbReference type="GO" id="GO:0005524">
    <property type="term" value="F:ATP binding"/>
    <property type="evidence" value="ECO:0007669"/>
    <property type="project" value="UniProtKB-KW"/>
</dbReference>
<dbReference type="PANTHER" id="PTHR23077">
    <property type="entry name" value="AAA-FAMILY ATPASE"/>
    <property type="match status" value="1"/>
</dbReference>
<evidence type="ECO:0000259" key="14">
    <source>
        <dbReference type="SMART" id="SM00382"/>
    </source>
</evidence>
<dbReference type="InterPro" id="IPR029067">
    <property type="entry name" value="CDC48_domain_2-like_sf"/>
</dbReference>
<dbReference type="InterPro" id="IPR003959">
    <property type="entry name" value="ATPase_AAA_core"/>
</dbReference>
<dbReference type="PROSITE" id="PS00674">
    <property type="entry name" value="AAA"/>
    <property type="match status" value="1"/>
</dbReference>
<gene>
    <name evidence="15" type="ORF">INT46_010619</name>
</gene>
<dbReference type="InterPro" id="IPR050168">
    <property type="entry name" value="AAA_ATPase_domain"/>
</dbReference>
<feature type="compositionally biased region" description="Low complexity" evidence="13">
    <location>
        <begin position="1023"/>
        <end position="1039"/>
    </location>
</feature>
<dbReference type="Pfam" id="PF09262">
    <property type="entry name" value="PEX-1N"/>
    <property type="match status" value="1"/>
</dbReference>
<dbReference type="InterPro" id="IPR003960">
    <property type="entry name" value="ATPase_AAA_CS"/>
</dbReference>
<dbReference type="AlphaFoldDB" id="A0A8H7RJK7"/>
<feature type="region of interest" description="Disordered" evidence="13">
    <location>
        <begin position="1095"/>
        <end position="1115"/>
    </location>
</feature>
<evidence type="ECO:0000256" key="3">
    <source>
        <dbReference type="ARBA" id="ARBA00022448"/>
    </source>
</evidence>
<keyword evidence="3" id="KW-0813">Transport</keyword>
<dbReference type="FunFam" id="3.40.50.300:FF:000149">
    <property type="entry name" value="Nuclear valosin-containing protein-like"/>
    <property type="match status" value="1"/>
</dbReference>
<dbReference type="Proteomes" id="UP000650833">
    <property type="component" value="Unassembled WGS sequence"/>
</dbReference>
<reference evidence="15" key="1">
    <citation type="submission" date="2020-12" db="EMBL/GenBank/DDBJ databases">
        <title>Metabolic potential, ecology and presence of endohyphal bacteria is reflected in genomic diversity of Mucoromycotina.</title>
        <authorList>
            <person name="Muszewska A."/>
            <person name="Okrasinska A."/>
            <person name="Steczkiewicz K."/>
            <person name="Drgas O."/>
            <person name="Orlowska M."/>
            <person name="Perlinska-Lenart U."/>
            <person name="Aleksandrzak-Piekarczyk T."/>
            <person name="Szatraj K."/>
            <person name="Zielenkiewicz U."/>
            <person name="Pilsyk S."/>
            <person name="Malc E."/>
            <person name="Mieczkowski P."/>
            <person name="Kruszewska J.S."/>
            <person name="Biernat P."/>
            <person name="Pawlowska J."/>
        </authorList>
    </citation>
    <scope>NUCLEOTIDE SEQUENCE</scope>
    <source>
        <strain evidence="15">CBS 226.32</strain>
    </source>
</reference>
<protein>
    <recommendedName>
        <fullName evidence="11">Peroxisomal ATPase PEX1</fullName>
    </recommendedName>
    <alternativeName>
        <fullName evidence="10">Peroxin-1</fullName>
    </alternativeName>
</protein>
<evidence type="ECO:0000313" key="15">
    <source>
        <dbReference type="EMBL" id="KAG2211758.1"/>
    </source>
</evidence>
<evidence type="ECO:0000256" key="13">
    <source>
        <dbReference type="SAM" id="MobiDB-lite"/>
    </source>
</evidence>
<evidence type="ECO:0000256" key="6">
    <source>
        <dbReference type="ARBA" id="ARBA00022801"/>
    </source>
</evidence>
<feature type="domain" description="AAA+ ATPase" evidence="14">
    <location>
        <begin position="778"/>
        <end position="914"/>
    </location>
</feature>
<dbReference type="Gene3D" id="3.10.330.10">
    <property type="match status" value="1"/>
</dbReference>
<evidence type="ECO:0000256" key="8">
    <source>
        <dbReference type="ARBA" id="ARBA00022927"/>
    </source>
</evidence>
<evidence type="ECO:0000256" key="10">
    <source>
        <dbReference type="ARBA" id="ARBA00032509"/>
    </source>
</evidence>
<dbReference type="InterPro" id="IPR015342">
    <property type="entry name" value="PEX1-N_C-lobe"/>
</dbReference>